<accession>A0A4U6VJZ7</accession>
<dbReference type="Proteomes" id="UP000298652">
    <property type="component" value="Chromosome 3"/>
</dbReference>
<feature type="domain" description="XPG N-terminal" evidence="3">
    <location>
        <begin position="1"/>
        <end position="72"/>
    </location>
</feature>
<organism evidence="4 5">
    <name type="scientific">Setaria viridis</name>
    <name type="common">Green bristlegrass</name>
    <name type="synonym">Setaria italica subsp. viridis</name>
    <dbReference type="NCBI Taxonomy" id="4556"/>
    <lineage>
        <taxon>Eukaryota</taxon>
        <taxon>Viridiplantae</taxon>
        <taxon>Streptophyta</taxon>
        <taxon>Embryophyta</taxon>
        <taxon>Tracheophyta</taxon>
        <taxon>Spermatophyta</taxon>
        <taxon>Magnoliopsida</taxon>
        <taxon>Liliopsida</taxon>
        <taxon>Poales</taxon>
        <taxon>Poaceae</taxon>
        <taxon>PACMAD clade</taxon>
        <taxon>Panicoideae</taxon>
        <taxon>Panicodae</taxon>
        <taxon>Paniceae</taxon>
        <taxon>Cenchrinae</taxon>
        <taxon>Setaria</taxon>
    </lineage>
</organism>
<dbReference type="SUPFAM" id="SSF88723">
    <property type="entry name" value="PIN domain-like"/>
    <property type="match status" value="1"/>
</dbReference>
<dbReference type="InterPro" id="IPR019974">
    <property type="entry name" value="XPG_CS"/>
</dbReference>
<dbReference type="SMART" id="SM00485">
    <property type="entry name" value="XPGN"/>
    <property type="match status" value="1"/>
</dbReference>
<dbReference type="InterPro" id="IPR006084">
    <property type="entry name" value="XPG/Rad2"/>
</dbReference>
<evidence type="ECO:0000259" key="3">
    <source>
        <dbReference type="SMART" id="SM00485"/>
    </source>
</evidence>
<keyword evidence="1" id="KW-0227">DNA damage</keyword>
<dbReference type="GO" id="GO:0017108">
    <property type="term" value="F:5'-flap endonuclease activity"/>
    <property type="evidence" value="ECO:0007669"/>
    <property type="project" value="TreeGrafter"/>
</dbReference>
<dbReference type="GO" id="GO:0006281">
    <property type="term" value="P:DNA repair"/>
    <property type="evidence" value="ECO:0007669"/>
    <property type="project" value="UniProtKB-KW"/>
</dbReference>
<proteinExistence type="predicted"/>
<dbReference type="GO" id="GO:0008409">
    <property type="term" value="F:5'-3' exonuclease activity"/>
    <property type="evidence" value="ECO:0007669"/>
    <property type="project" value="TreeGrafter"/>
</dbReference>
<evidence type="ECO:0000256" key="1">
    <source>
        <dbReference type="ARBA" id="ARBA00022763"/>
    </source>
</evidence>
<protein>
    <recommendedName>
        <fullName evidence="3">XPG N-terminal domain-containing protein</fullName>
    </recommendedName>
</protein>
<reference evidence="4" key="1">
    <citation type="submission" date="2019-03" db="EMBL/GenBank/DDBJ databases">
        <title>WGS assembly of Setaria viridis.</title>
        <authorList>
            <person name="Huang P."/>
            <person name="Jenkins J."/>
            <person name="Grimwood J."/>
            <person name="Barry K."/>
            <person name="Healey A."/>
            <person name="Mamidi S."/>
            <person name="Sreedasyam A."/>
            <person name="Shu S."/>
            <person name="Feldman M."/>
            <person name="Wu J."/>
            <person name="Yu Y."/>
            <person name="Chen C."/>
            <person name="Johnson J."/>
            <person name="Rokhsar D."/>
            <person name="Baxter I."/>
            <person name="Schmutz J."/>
            <person name="Brutnell T."/>
            <person name="Kellogg E."/>
        </authorList>
    </citation>
    <scope>NUCLEOTIDE SEQUENCE [LARGE SCALE GENOMIC DNA]</scope>
</reference>
<evidence type="ECO:0000313" key="4">
    <source>
        <dbReference type="EMBL" id="TKW29272.1"/>
    </source>
</evidence>
<dbReference type="Gramene" id="TKW29272">
    <property type="protein sequence ID" value="TKW29272"/>
    <property type="gene ID" value="SEVIR_3G385200v2"/>
</dbReference>
<evidence type="ECO:0000313" key="5">
    <source>
        <dbReference type="Proteomes" id="UP000298652"/>
    </source>
</evidence>
<dbReference type="PANTHER" id="PTHR11081:SF56">
    <property type="entry name" value="FLAP ENDONUCLEASE 1-B"/>
    <property type="match status" value="1"/>
</dbReference>
<dbReference type="PANTHER" id="PTHR11081">
    <property type="entry name" value="FLAP ENDONUCLEASE FAMILY MEMBER"/>
    <property type="match status" value="1"/>
</dbReference>
<dbReference type="InterPro" id="IPR006085">
    <property type="entry name" value="XPG_DNA_repair_N"/>
</dbReference>
<dbReference type="InterPro" id="IPR029060">
    <property type="entry name" value="PIN-like_dom_sf"/>
</dbReference>
<dbReference type="Gene3D" id="3.40.50.1010">
    <property type="entry name" value="5'-nuclease"/>
    <property type="match status" value="1"/>
</dbReference>
<dbReference type="AlphaFoldDB" id="A0A4U6VJZ7"/>
<name>A0A4U6VJZ7_SETVI</name>
<keyword evidence="2" id="KW-0234">DNA repair</keyword>
<keyword evidence="5" id="KW-1185">Reference proteome</keyword>
<dbReference type="Pfam" id="PF00752">
    <property type="entry name" value="XPG_N"/>
    <property type="match status" value="1"/>
</dbReference>
<sequence length="87" mass="9589">MCCQFLQIVVGKKGSGLLTNEAGEVTSHLQGMLNRTVRMLEAGIKPVFVFDGEPPEMKKKELAKRSLKRNGATKYLNRAMEVSCSST</sequence>
<dbReference type="PROSITE" id="PS00841">
    <property type="entry name" value="XPG_1"/>
    <property type="match status" value="1"/>
</dbReference>
<dbReference type="EMBL" id="CM016554">
    <property type="protein sequence ID" value="TKW29272.1"/>
    <property type="molecule type" value="Genomic_DNA"/>
</dbReference>
<evidence type="ECO:0000256" key="2">
    <source>
        <dbReference type="ARBA" id="ARBA00023204"/>
    </source>
</evidence>
<gene>
    <name evidence="4" type="ORF">SEVIR_3G385200v2</name>
</gene>